<organism evidence="2 3">
    <name type="scientific">Purpureocillium lilacinum</name>
    <name type="common">Paecilomyces lilacinus</name>
    <dbReference type="NCBI Taxonomy" id="33203"/>
    <lineage>
        <taxon>Eukaryota</taxon>
        <taxon>Fungi</taxon>
        <taxon>Dikarya</taxon>
        <taxon>Ascomycota</taxon>
        <taxon>Pezizomycotina</taxon>
        <taxon>Sordariomycetes</taxon>
        <taxon>Hypocreomycetidae</taxon>
        <taxon>Hypocreales</taxon>
        <taxon>Ophiocordycipitaceae</taxon>
        <taxon>Purpureocillium</taxon>
    </lineage>
</organism>
<protein>
    <submittedName>
        <fullName evidence="2">Uncharacterized protein</fullName>
    </submittedName>
</protein>
<accession>A0ABR0C2N5</accession>
<gene>
    <name evidence="2" type="ORF">Purlil1_5134</name>
</gene>
<feature type="region of interest" description="Disordered" evidence="1">
    <location>
        <begin position="1"/>
        <end position="91"/>
    </location>
</feature>
<feature type="compositionally biased region" description="Basic residues" evidence="1">
    <location>
        <begin position="35"/>
        <end position="47"/>
    </location>
</feature>
<proteinExistence type="predicted"/>
<reference evidence="2 3" key="1">
    <citation type="journal article" date="2024" name="Microbiol. Resour. Announc.">
        <title>Genome annotations for the ascomycete fungi Trichoderma harzianum, Trichoderma aggressivum, and Purpureocillium lilacinum.</title>
        <authorList>
            <person name="Beijen E.P.W."/>
            <person name="Ohm R.A."/>
        </authorList>
    </citation>
    <scope>NUCLEOTIDE SEQUENCE [LARGE SCALE GENOMIC DNA]</scope>
    <source>
        <strain evidence="2 3">CBS 150709</strain>
    </source>
</reference>
<dbReference type="Proteomes" id="UP001287286">
    <property type="component" value="Unassembled WGS sequence"/>
</dbReference>
<evidence type="ECO:0000256" key="1">
    <source>
        <dbReference type="SAM" id="MobiDB-lite"/>
    </source>
</evidence>
<name>A0ABR0C2N5_PURLI</name>
<dbReference type="EMBL" id="JAWRVI010000015">
    <property type="protein sequence ID" value="KAK4090462.1"/>
    <property type="molecule type" value="Genomic_DNA"/>
</dbReference>
<comment type="caution">
    <text evidence="2">The sequence shown here is derived from an EMBL/GenBank/DDBJ whole genome shotgun (WGS) entry which is preliminary data.</text>
</comment>
<evidence type="ECO:0000313" key="2">
    <source>
        <dbReference type="EMBL" id="KAK4090462.1"/>
    </source>
</evidence>
<keyword evidence="3" id="KW-1185">Reference proteome</keyword>
<feature type="compositionally biased region" description="Basic and acidic residues" evidence="1">
    <location>
        <begin position="70"/>
        <end position="91"/>
    </location>
</feature>
<evidence type="ECO:0000313" key="3">
    <source>
        <dbReference type="Proteomes" id="UP001287286"/>
    </source>
</evidence>
<sequence length="91" mass="10531">MPKRLALPRHLAGSAATSHAESSNHHPPQPSTDRYKRKPTRPKRRAKKETNDNANPAMRLSYRTVPPKDIVSRVETSEKRQEKEGYHHEKR</sequence>